<proteinExistence type="predicted"/>
<dbReference type="OrthoDB" id="4802432at2759"/>
<accession>N1S214</accession>
<reference evidence="2" key="2">
    <citation type="journal article" date="2014" name="PLoS ONE">
        <title>Genome and Transcriptome Analysis of the Fungal Pathogen Fusarium oxysporum f. sp. cubense Causing Banana Vascular Wilt Disease.</title>
        <authorList>
            <person name="Guo L."/>
            <person name="Han L."/>
            <person name="Yang L."/>
            <person name="Zeng H."/>
            <person name="Fan D."/>
            <person name="Zhu Y."/>
            <person name="Feng Y."/>
            <person name="Wang G."/>
            <person name="Peng C."/>
            <person name="Jiang X."/>
            <person name="Zhou D."/>
            <person name="Ni P."/>
            <person name="Liang C."/>
            <person name="Liu L."/>
            <person name="Wang J."/>
            <person name="Mao C."/>
            <person name="Fang X."/>
            <person name="Peng M."/>
            <person name="Huang J."/>
        </authorList>
    </citation>
    <scope>NUCLEOTIDE SEQUENCE [LARGE SCALE GENOMIC DNA]</scope>
    <source>
        <strain evidence="2">race 4</strain>
    </source>
</reference>
<evidence type="ECO:0000313" key="2">
    <source>
        <dbReference type="Proteomes" id="UP000016929"/>
    </source>
</evidence>
<reference evidence="2" key="1">
    <citation type="submission" date="2012-09" db="EMBL/GenBank/DDBJ databases">
        <title>Genome sequencing and comparative transcriptomics of race 1 and race 4 of banana pathogen: Fusarium oxysporum f. sp. cubense.</title>
        <authorList>
            <person name="Fang X."/>
            <person name="Huang J."/>
        </authorList>
    </citation>
    <scope>NUCLEOTIDE SEQUENCE [LARGE SCALE GENOMIC DNA]</scope>
    <source>
        <strain evidence="2">race 4</strain>
    </source>
</reference>
<organism evidence="1 2">
    <name type="scientific">Fusarium oxysporum f. sp. cubense (strain race 4)</name>
    <name type="common">Panama disease fungus</name>
    <dbReference type="NCBI Taxonomy" id="2502994"/>
    <lineage>
        <taxon>Eukaryota</taxon>
        <taxon>Fungi</taxon>
        <taxon>Dikarya</taxon>
        <taxon>Ascomycota</taxon>
        <taxon>Pezizomycotina</taxon>
        <taxon>Sordariomycetes</taxon>
        <taxon>Hypocreomycetidae</taxon>
        <taxon>Hypocreales</taxon>
        <taxon>Nectriaceae</taxon>
        <taxon>Fusarium</taxon>
        <taxon>Fusarium oxysporum species complex</taxon>
    </lineage>
</organism>
<dbReference type="AlphaFoldDB" id="N1S214"/>
<sequence length="362" mass="41999">MDPTERLPTEILRKIIWNLPQSYHQGLICGLRWKKTLRLSALATVSRRWQQLIEPFLFKDLHLRIEKVLEYKYATCLTPQRLSYVRNVTVKCVLASHICKRPKRFTQGPGDCDFRQHHPNDEREFNDFVGRVFGILKDLPRGEKPYVEMMFEMSCSGFRVTFTQKGMQHMELYDTWKDFPELPMISVFRACGSTDTPTFTPGDICRLASKMPRLEKFGVRAIESVRDYVYGEAVMRNSLARSLDLIPMSVQTLLVDYQRERILDQTYNPPSIIPVESNREVLSEADISRAGFNFSTATGLMVLGKTDVPILSHEALEAWKTAMKTHDIVFDRCLTNELDVAGRYANEFGPEFQWDEQDVYLF</sequence>
<dbReference type="HOGENOM" id="CLU_029473_3_0_1"/>
<protein>
    <submittedName>
        <fullName evidence="1">Uncharacterized protein</fullName>
    </submittedName>
</protein>
<dbReference type="EMBL" id="KB726312">
    <property type="protein sequence ID" value="EMT70552.1"/>
    <property type="molecule type" value="Genomic_DNA"/>
</dbReference>
<dbReference type="Proteomes" id="UP000016929">
    <property type="component" value="Unassembled WGS sequence"/>
</dbReference>
<gene>
    <name evidence="1" type="ORF">FOC4_g10009015</name>
</gene>
<dbReference type="STRING" id="1229665.N1S214"/>
<evidence type="ECO:0000313" key="1">
    <source>
        <dbReference type="EMBL" id="EMT70552.1"/>
    </source>
</evidence>
<name>N1S214_FUSC4</name>
<keyword evidence="2" id="KW-1185">Reference proteome</keyword>